<comment type="subcellular location">
    <subcellularLocation>
        <location evidence="1">Membrane</location>
        <topology evidence="1">Multi-pass membrane protein</topology>
    </subcellularLocation>
</comment>
<feature type="non-terminal residue" evidence="7">
    <location>
        <position position="194"/>
    </location>
</feature>
<evidence type="ECO:0000256" key="2">
    <source>
        <dbReference type="ARBA" id="ARBA00022692"/>
    </source>
</evidence>
<gene>
    <name evidence="7" type="ORF">BJ684DRAFT_17177</name>
</gene>
<evidence type="ECO:0000256" key="1">
    <source>
        <dbReference type="ARBA" id="ARBA00004141"/>
    </source>
</evidence>
<dbReference type="GO" id="GO:0016020">
    <property type="term" value="C:membrane"/>
    <property type="evidence" value="ECO:0007669"/>
    <property type="project" value="UniProtKB-SubCell"/>
</dbReference>
<feature type="transmembrane region" description="Helical" evidence="5">
    <location>
        <begin position="94"/>
        <end position="118"/>
    </location>
</feature>
<proteinExistence type="predicted"/>
<organism evidence="7 8">
    <name type="scientific">Piptocephalis cylindrospora</name>
    <dbReference type="NCBI Taxonomy" id="1907219"/>
    <lineage>
        <taxon>Eukaryota</taxon>
        <taxon>Fungi</taxon>
        <taxon>Fungi incertae sedis</taxon>
        <taxon>Zoopagomycota</taxon>
        <taxon>Zoopagomycotina</taxon>
        <taxon>Zoopagomycetes</taxon>
        <taxon>Zoopagales</taxon>
        <taxon>Piptocephalidaceae</taxon>
        <taxon>Piptocephalis</taxon>
    </lineage>
</organism>
<keyword evidence="3 5" id="KW-1133">Transmembrane helix</keyword>
<dbReference type="OrthoDB" id="6500128at2759"/>
<dbReference type="Proteomes" id="UP000267251">
    <property type="component" value="Unassembled WGS sequence"/>
</dbReference>
<dbReference type="GO" id="GO:0140359">
    <property type="term" value="F:ABC-type transporter activity"/>
    <property type="evidence" value="ECO:0007669"/>
    <property type="project" value="InterPro"/>
</dbReference>
<evidence type="ECO:0000259" key="6">
    <source>
        <dbReference type="PROSITE" id="PS50929"/>
    </source>
</evidence>
<dbReference type="Pfam" id="PF00664">
    <property type="entry name" value="ABC_membrane"/>
    <property type="match status" value="1"/>
</dbReference>
<dbReference type="InterPro" id="IPR011527">
    <property type="entry name" value="ABC1_TM_dom"/>
</dbReference>
<dbReference type="InterPro" id="IPR039421">
    <property type="entry name" value="Type_1_exporter"/>
</dbReference>
<feature type="domain" description="ABC transmembrane type-1" evidence="6">
    <location>
        <begin position="44"/>
        <end position="194"/>
    </location>
</feature>
<dbReference type="AlphaFoldDB" id="A0A4P9Y1D1"/>
<evidence type="ECO:0000256" key="4">
    <source>
        <dbReference type="ARBA" id="ARBA00023136"/>
    </source>
</evidence>
<keyword evidence="8" id="KW-1185">Reference proteome</keyword>
<dbReference type="PANTHER" id="PTHR43394">
    <property type="entry name" value="ATP-DEPENDENT PERMEASE MDL1, MITOCHONDRIAL"/>
    <property type="match status" value="1"/>
</dbReference>
<dbReference type="SUPFAM" id="SSF90123">
    <property type="entry name" value="ABC transporter transmembrane region"/>
    <property type="match status" value="1"/>
</dbReference>
<sequence length="194" mass="21844">MGSADQSGLDVVSDITSHLLRTSASPSVFQLFRHASWLDIAFFIIGCILSLVLGVALPAATWVFYQFFLQYQLFLNAHPNPSVLVTESGIAGSVWLWVKALGLISIISLVVGFIQSFLMEWFAERRIKVLREHYLEALYSLPMAYHEVRGVDMLLRRMNRDFDILREGIGNAGLPRILQSIISTILCLVLAFLR</sequence>
<accession>A0A4P9Y1D1</accession>
<dbReference type="PROSITE" id="PS50929">
    <property type="entry name" value="ABC_TM1F"/>
    <property type="match status" value="1"/>
</dbReference>
<feature type="transmembrane region" description="Helical" evidence="5">
    <location>
        <begin position="40"/>
        <end position="65"/>
    </location>
</feature>
<dbReference type="EMBL" id="KZ988380">
    <property type="protein sequence ID" value="RKP12322.1"/>
    <property type="molecule type" value="Genomic_DNA"/>
</dbReference>
<dbReference type="PANTHER" id="PTHR43394:SF22">
    <property type="entry name" value="ABC TRANSMEMBRANE TYPE-1 DOMAIN-CONTAINING PROTEIN"/>
    <property type="match status" value="1"/>
</dbReference>
<keyword evidence="2 5" id="KW-0812">Transmembrane</keyword>
<evidence type="ECO:0000313" key="7">
    <source>
        <dbReference type="EMBL" id="RKP12322.1"/>
    </source>
</evidence>
<dbReference type="Gene3D" id="1.20.1560.10">
    <property type="entry name" value="ABC transporter type 1, transmembrane domain"/>
    <property type="match status" value="1"/>
</dbReference>
<dbReference type="GO" id="GO:0005524">
    <property type="term" value="F:ATP binding"/>
    <property type="evidence" value="ECO:0007669"/>
    <property type="project" value="InterPro"/>
</dbReference>
<evidence type="ECO:0000313" key="8">
    <source>
        <dbReference type="Proteomes" id="UP000267251"/>
    </source>
</evidence>
<dbReference type="InterPro" id="IPR036640">
    <property type="entry name" value="ABC1_TM_sf"/>
</dbReference>
<evidence type="ECO:0000256" key="5">
    <source>
        <dbReference type="SAM" id="Phobius"/>
    </source>
</evidence>
<reference evidence="8" key="1">
    <citation type="journal article" date="2018" name="Nat. Microbiol.">
        <title>Leveraging single-cell genomics to expand the fungal tree of life.</title>
        <authorList>
            <person name="Ahrendt S.R."/>
            <person name="Quandt C.A."/>
            <person name="Ciobanu D."/>
            <person name="Clum A."/>
            <person name="Salamov A."/>
            <person name="Andreopoulos B."/>
            <person name="Cheng J.F."/>
            <person name="Woyke T."/>
            <person name="Pelin A."/>
            <person name="Henrissat B."/>
            <person name="Reynolds N.K."/>
            <person name="Benny G.L."/>
            <person name="Smith M.E."/>
            <person name="James T.Y."/>
            <person name="Grigoriev I.V."/>
        </authorList>
    </citation>
    <scope>NUCLEOTIDE SEQUENCE [LARGE SCALE GENOMIC DNA]</scope>
</reference>
<keyword evidence="4 5" id="KW-0472">Membrane</keyword>
<evidence type="ECO:0000256" key="3">
    <source>
        <dbReference type="ARBA" id="ARBA00022989"/>
    </source>
</evidence>
<protein>
    <submittedName>
        <fullName evidence="7">ABC transporter type 1, transmembrane domain-containing protein</fullName>
    </submittedName>
</protein>
<name>A0A4P9Y1D1_9FUNG</name>